<dbReference type="RefSeq" id="WP_108141000.1">
    <property type="nucleotide sequence ID" value="NZ_QAXS01000022.1"/>
</dbReference>
<feature type="coiled-coil region" evidence="1">
    <location>
        <begin position="184"/>
        <end position="218"/>
    </location>
</feature>
<evidence type="ECO:0000313" key="2">
    <source>
        <dbReference type="EMBL" id="PTV97831.1"/>
    </source>
</evidence>
<dbReference type="OrthoDB" id="1729433at2"/>
<dbReference type="EMBL" id="QAXS01000022">
    <property type="protein sequence ID" value="PTV97831.1"/>
    <property type="molecule type" value="Genomic_DNA"/>
</dbReference>
<comment type="caution">
    <text evidence="2">The sequence shown here is derived from an EMBL/GenBank/DDBJ whole genome shotgun (WGS) entry which is preliminary data.</text>
</comment>
<sequence length="1366" mass="162266">MFYKANIDKSNNIREYEETFIKLIPKISLLGQIDLNENQINNISEIMKDKIKILNTNPSYLKRKAPITTALFLLYTGIKDYQEGNFWGPVYKELELEEDNTRLHEKLGEVFYYTLEKYNLIKFDPGRNKYVNQILAHALIVNNYLQEYFEEFLYKECGDFLDFSFTIEDVEKRIVNIRKDHKGHKNLCENISTLKNKTKNLRAKINDYQLALENHQQLIKINKLIKNRNNITEIDQLLELPSDFLEQKTNNLTAVEGEMSNYEAKIMEIESIKEKSNELLKLQKEEQQKIKNLKNKKEKIQAKIREESSGIFDQELDLTVVKVIKNINFDELTIKLSKYKKYNNFKIDAETLKNIFSKIIFWFKNQYFILKGEKKKIKSDIQEILKDLPLKNHMYDELPSVFFPKLKSINDLILKKENIENEIKKSKETNSTYQEELKEKLSFLESEIKMNYSFIKSEIDKKTKIIEEEISALTYRKRSLLEEIKNYKMKLNIISGDKGIEIGKSILEEERKQRKKLNKLKKELDYQEHKLNNLLDIVSSKNKSEIKNLLIHLKSNYKSKKKKLKTDQKKLEAYPERLYSLIEPSRIFLFQAEDIAVDFVYKSLITLEKEKDNKSPSVLTNRINERLKKWWNDFDKANLPNSDNGIYNKNPYLEYISEINELLILVPEQIIEYPQSNKIKQPILVIKDKDNEVIKKIKLDLRVHKKDLLKTESKSINFPQNQKMISLEIIFKEEVILETEFERENFYFLQSNRVLSLNPLAYQELGLILKNNFKIEPQNIVMQKEDLSGNFSEYSYYQLYMDDIEILNILNENGLVIETFKKTNYLEPQLIAGEISSNLKSKNKKVYLEKAPILLFTIKELTNLRLWQLRISINKGKKIVNINLRELENQIKIKNKMVYIYLNNFFNYKYGLYEIRLRKRSSKHSMIKNIDFSFLVLPKFIIKYDKDVYPPVINGEDYAEVKLKLPENCYFDYEDGEVVSKNQLLKIQFNPGIKLLNGYFISEIKNNEFKVSLSLIIPIIKWEIKSPQLNLTDQSRVKEIWHEDLYNQEEAQLVINNIDRFDFDNADLILNNDQQKIRSKKLGNKLIFDLMRLADDIKNSNNSVQEISLKTGNDNVYNLLKIRTKWEIINPSVNYKKEKNIVKLEWQQLGRDYGKNIILWNKKSKAKIFSEESNNNNELIVNLKEKILPNQYRLQFKEKDTWNSGKAKYPADNTLNVFDLTIGNKKDFIAVIKDKGLVITKVEDENGDKFPLNYDYKITEIRDASKLEFENEERYEGNLIICNKKENNLQPEKLEYNPVSFYYKFENSVLSLFVDREKDGFTYCKKCQKLFWDTIDKNHFEYKHSKYHILAVRYYVDYNKISEELK</sequence>
<keyword evidence="1" id="KW-0175">Coiled coil</keyword>
<feature type="coiled-coil region" evidence="1">
    <location>
        <begin position="507"/>
        <end position="537"/>
    </location>
</feature>
<gene>
    <name evidence="2" type="ORF">C8C76_1225</name>
</gene>
<evidence type="ECO:0000313" key="3">
    <source>
        <dbReference type="Proteomes" id="UP000244089"/>
    </source>
</evidence>
<dbReference type="Proteomes" id="UP000244089">
    <property type="component" value="Unassembled WGS sequence"/>
</dbReference>
<evidence type="ECO:0000256" key="1">
    <source>
        <dbReference type="SAM" id="Coils"/>
    </source>
</evidence>
<protein>
    <submittedName>
        <fullName evidence="2">Uncharacterized protein</fullName>
    </submittedName>
</protein>
<reference evidence="2 3" key="1">
    <citation type="submission" date="2018-04" db="EMBL/GenBank/DDBJ databases">
        <title>Subsurface microbial communities from deep shales in Ohio and West Virginia, USA.</title>
        <authorList>
            <person name="Wrighton K."/>
        </authorList>
    </citation>
    <scope>NUCLEOTIDE SEQUENCE [LARGE SCALE GENOMIC DNA]</scope>
    <source>
        <strain evidence="2 3">WC1</strain>
    </source>
</reference>
<name>A0A2T5RI10_9FIRM</name>
<accession>A0A2T5RI10</accession>
<proteinExistence type="predicted"/>
<organism evidence="2 3">
    <name type="scientific">Halanaerobium saccharolyticum</name>
    <dbReference type="NCBI Taxonomy" id="43595"/>
    <lineage>
        <taxon>Bacteria</taxon>
        <taxon>Bacillati</taxon>
        <taxon>Bacillota</taxon>
        <taxon>Clostridia</taxon>
        <taxon>Halanaerobiales</taxon>
        <taxon>Halanaerobiaceae</taxon>
        <taxon>Halanaerobium</taxon>
    </lineage>
</organism>
<feature type="coiled-coil region" evidence="1">
    <location>
        <begin position="245"/>
        <end position="310"/>
    </location>
</feature>
<feature type="coiled-coil region" evidence="1">
    <location>
        <begin position="409"/>
        <end position="436"/>
    </location>
</feature>